<dbReference type="Proteomes" id="UP000017836">
    <property type="component" value="Unassembled WGS sequence"/>
</dbReference>
<feature type="region of interest" description="Disordered" evidence="1">
    <location>
        <begin position="1"/>
        <end position="34"/>
    </location>
</feature>
<evidence type="ECO:0000313" key="2">
    <source>
        <dbReference type="EMBL" id="ERM96835.1"/>
    </source>
</evidence>
<reference evidence="3" key="1">
    <citation type="journal article" date="2013" name="Science">
        <title>The Amborella genome and the evolution of flowering plants.</title>
        <authorList>
            <consortium name="Amborella Genome Project"/>
        </authorList>
    </citation>
    <scope>NUCLEOTIDE SEQUENCE [LARGE SCALE GENOMIC DNA]</scope>
</reference>
<evidence type="ECO:0000256" key="1">
    <source>
        <dbReference type="SAM" id="MobiDB-lite"/>
    </source>
</evidence>
<dbReference type="EMBL" id="KI396767">
    <property type="protein sequence ID" value="ERM96835.1"/>
    <property type="molecule type" value="Genomic_DNA"/>
</dbReference>
<name>W1NPG0_AMBTC</name>
<evidence type="ECO:0000313" key="3">
    <source>
        <dbReference type="Proteomes" id="UP000017836"/>
    </source>
</evidence>
<dbReference type="HOGENOM" id="CLU_2609282_0_0_1"/>
<gene>
    <name evidence="2" type="ORF">AMTR_s00128p00100390</name>
</gene>
<accession>W1NPG0</accession>
<protein>
    <submittedName>
        <fullName evidence="2">Uncharacterized protein</fullName>
    </submittedName>
</protein>
<organism evidence="2 3">
    <name type="scientific">Amborella trichopoda</name>
    <dbReference type="NCBI Taxonomy" id="13333"/>
    <lineage>
        <taxon>Eukaryota</taxon>
        <taxon>Viridiplantae</taxon>
        <taxon>Streptophyta</taxon>
        <taxon>Embryophyta</taxon>
        <taxon>Tracheophyta</taxon>
        <taxon>Spermatophyta</taxon>
        <taxon>Magnoliopsida</taxon>
        <taxon>Amborellales</taxon>
        <taxon>Amborellaceae</taxon>
        <taxon>Amborella</taxon>
    </lineage>
</organism>
<sequence length="79" mass="8802">MEQEWRLREQVEGNEEEWEDGPSRLRMEENSGGGGCSQLVAAKRLQRKGAAADRCSVGDDWGRERRLQLVESAANGVAV</sequence>
<keyword evidence="3" id="KW-1185">Reference proteome</keyword>
<feature type="compositionally biased region" description="Basic and acidic residues" evidence="1">
    <location>
        <begin position="1"/>
        <end position="11"/>
    </location>
</feature>
<dbReference type="AlphaFoldDB" id="W1NPG0"/>
<dbReference type="Gramene" id="ERM96835">
    <property type="protein sequence ID" value="ERM96835"/>
    <property type="gene ID" value="AMTR_s00128p00100390"/>
</dbReference>
<proteinExistence type="predicted"/>